<dbReference type="CDD" id="cd17321">
    <property type="entry name" value="MFS_MMR_MDR_like"/>
    <property type="match status" value="1"/>
</dbReference>
<feature type="transmembrane region" description="Helical" evidence="9">
    <location>
        <begin position="441"/>
        <end position="461"/>
    </location>
</feature>
<evidence type="ECO:0000256" key="8">
    <source>
        <dbReference type="SAM" id="MobiDB-lite"/>
    </source>
</evidence>
<dbReference type="PANTHER" id="PTHR42718:SF46">
    <property type="entry name" value="BLR6921 PROTEIN"/>
    <property type="match status" value="1"/>
</dbReference>
<proteinExistence type="predicted"/>
<feature type="transmembrane region" description="Helical" evidence="9">
    <location>
        <begin position="393"/>
        <end position="411"/>
    </location>
</feature>
<dbReference type="Gene3D" id="1.20.1720.10">
    <property type="entry name" value="Multidrug resistance protein D"/>
    <property type="match status" value="1"/>
</dbReference>
<comment type="subcellular location">
    <subcellularLocation>
        <location evidence="1">Cell membrane</location>
        <topology evidence="1">Multi-pass membrane protein</topology>
    </subcellularLocation>
</comment>
<dbReference type="InterPro" id="IPR011701">
    <property type="entry name" value="MFS"/>
</dbReference>
<feature type="transmembrane region" description="Helical" evidence="9">
    <location>
        <begin position="257"/>
        <end position="276"/>
    </location>
</feature>
<evidence type="ECO:0000256" key="1">
    <source>
        <dbReference type="ARBA" id="ARBA00004651"/>
    </source>
</evidence>
<feature type="region of interest" description="Disordered" evidence="8">
    <location>
        <begin position="577"/>
        <end position="606"/>
    </location>
</feature>
<dbReference type="PANTHER" id="PTHR42718">
    <property type="entry name" value="MAJOR FACILITATOR SUPERFAMILY MULTIDRUG TRANSPORTER MFSC"/>
    <property type="match status" value="1"/>
</dbReference>
<dbReference type="Proteomes" id="UP001592531">
    <property type="component" value="Unassembled WGS sequence"/>
</dbReference>
<evidence type="ECO:0000313" key="12">
    <source>
        <dbReference type="Proteomes" id="UP001592531"/>
    </source>
</evidence>
<evidence type="ECO:0000256" key="7">
    <source>
        <dbReference type="ARBA" id="ARBA00023251"/>
    </source>
</evidence>
<evidence type="ECO:0000256" key="3">
    <source>
        <dbReference type="ARBA" id="ARBA00022475"/>
    </source>
</evidence>
<name>A0ABV6W324_9ACTN</name>
<keyword evidence="6 9" id="KW-0472">Membrane</keyword>
<evidence type="ECO:0000259" key="10">
    <source>
        <dbReference type="PROSITE" id="PS50850"/>
    </source>
</evidence>
<feature type="transmembrane region" description="Helical" evidence="9">
    <location>
        <begin position="24"/>
        <end position="47"/>
    </location>
</feature>
<feature type="transmembrane region" description="Helical" evidence="9">
    <location>
        <begin position="190"/>
        <end position="208"/>
    </location>
</feature>
<feature type="transmembrane region" description="Helical" evidence="9">
    <location>
        <begin position="368"/>
        <end position="387"/>
    </location>
</feature>
<organism evidence="11 12">
    <name type="scientific">Streptacidiphilus cavernicola</name>
    <dbReference type="NCBI Taxonomy" id="3342716"/>
    <lineage>
        <taxon>Bacteria</taxon>
        <taxon>Bacillati</taxon>
        <taxon>Actinomycetota</taxon>
        <taxon>Actinomycetes</taxon>
        <taxon>Kitasatosporales</taxon>
        <taxon>Streptomycetaceae</taxon>
        <taxon>Streptacidiphilus</taxon>
    </lineage>
</organism>
<evidence type="ECO:0000256" key="5">
    <source>
        <dbReference type="ARBA" id="ARBA00022989"/>
    </source>
</evidence>
<dbReference type="SUPFAM" id="SSF103473">
    <property type="entry name" value="MFS general substrate transporter"/>
    <property type="match status" value="1"/>
</dbReference>
<dbReference type="EMBL" id="JBHFAB010000025">
    <property type="protein sequence ID" value="MFC1420338.1"/>
    <property type="molecule type" value="Genomic_DNA"/>
</dbReference>
<evidence type="ECO:0000256" key="9">
    <source>
        <dbReference type="SAM" id="Phobius"/>
    </source>
</evidence>
<dbReference type="InterPro" id="IPR020846">
    <property type="entry name" value="MFS_dom"/>
</dbReference>
<dbReference type="RefSeq" id="WP_380541382.1">
    <property type="nucleotide sequence ID" value="NZ_JBHFAB010000025.1"/>
</dbReference>
<keyword evidence="12" id="KW-1185">Reference proteome</keyword>
<comment type="caution">
    <text evidence="11">The sequence shown here is derived from an EMBL/GenBank/DDBJ whole genome shotgun (WGS) entry which is preliminary data.</text>
</comment>
<dbReference type="Pfam" id="PF07690">
    <property type="entry name" value="MFS_1"/>
    <property type="match status" value="1"/>
</dbReference>
<feature type="transmembrane region" description="Helical" evidence="9">
    <location>
        <begin position="161"/>
        <end position="184"/>
    </location>
</feature>
<feature type="transmembrane region" description="Helical" evidence="9">
    <location>
        <begin position="296"/>
        <end position="320"/>
    </location>
</feature>
<feature type="transmembrane region" description="Helical" evidence="9">
    <location>
        <begin position="67"/>
        <end position="86"/>
    </location>
</feature>
<accession>A0ABV6W324</accession>
<feature type="transmembrane region" description="Helical" evidence="9">
    <location>
        <begin position="538"/>
        <end position="559"/>
    </location>
</feature>
<keyword evidence="2" id="KW-0813">Transport</keyword>
<dbReference type="Gene3D" id="1.20.1250.20">
    <property type="entry name" value="MFS general substrate transporter like domains"/>
    <property type="match status" value="1"/>
</dbReference>
<keyword evidence="7" id="KW-0046">Antibiotic resistance</keyword>
<keyword evidence="3" id="KW-1003">Cell membrane</keyword>
<gene>
    <name evidence="11" type="ORF">ACEZDE_27380</name>
</gene>
<keyword evidence="4 9" id="KW-0812">Transmembrane</keyword>
<evidence type="ECO:0000256" key="2">
    <source>
        <dbReference type="ARBA" id="ARBA00022448"/>
    </source>
</evidence>
<sequence length="606" mass="64421">MVGDTPPTLPAADPHAEHGPRYKWIALSNTTLGMLMVMINQSIVLIALPDIFKGIKLNPLDPHNTSYLLWMMMGFMVVTAVLVVSFGRLGDMFGRVRMYNLGFALFTVCSILLSLTWGSGSQAALWLIGWRVVQGIGGALIFANSTAIITDAFPVNQRGTALGINVIAGISGGFIGLMLGGVLGPVGWRWIFLVSVPVGIFGTIWAYLKLKDTGHRNPAKMDWWGNLTFAVGLIAILVGITYGIQPYHGASTGWSNPWVLSSMIGGVVVLILFGWIETRVAEPLFNLSLFRIRAFVAGNLASLLTALGRGGLQFILIIWLQGIWLPLHGYSFSRTPLWAGIYMIPMTIGLLIAAPISGLLSDRFGSRLFTVAGALLNALSFGLLMVLPVNFSYPVFALILMLNGLGAGLFASPNRAEIMNSVPANRRGVGAGMTATFQNSAMVLSIGVFFSLIVVGLSTHLPSAMYSGLATQGVPDATAHQVSQLPPLAVLFAAFLGYNPMQQLLGPQVLHQLPAGKADYLTGRSFFPHLITGPFQDGLAVAFWFALGACLIAAVASAVTGGVKPVKVTTAGSEELEELVEPTPAVGDEPVSAADVRQALRTSGDG</sequence>
<feature type="transmembrane region" description="Helical" evidence="9">
    <location>
        <begin position="223"/>
        <end position="245"/>
    </location>
</feature>
<evidence type="ECO:0000256" key="4">
    <source>
        <dbReference type="ARBA" id="ARBA00022692"/>
    </source>
</evidence>
<keyword evidence="5 9" id="KW-1133">Transmembrane helix</keyword>
<feature type="transmembrane region" description="Helical" evidence="9">
    <location>
        <begin position="98"/>
        <end position="117"/>
    </location>
</feature>
<feature type="transmembrane region" description="Helical" evidence="9">
    <location>
        <begin position="340"/>
        <end position="361"/>
    </location>
</feature>
<evidence type="ECO:0000256" key="6">
    <source>
        <dbReference type="ARBA" id="ARBA00023136"/>
    </source>
</evidence>
<feature type="transmembrane region" description="Helical" evidence="9">
    <location>
        <begin position="123"/>
        <end position="149"/>
    </location>
</feature>
<dbReference type="PROSITE" id="PS50850">
    <property type="entry name" value="MFS"/>
    <property type="match status" value="1"/>
</dbReference>
<feature type="domain" description="Major facilitator superfamily (MFS) profile" evidence="10">
    <location>
        <begin position="26"/>
        <end position="501"/>
    </location>
</feature>
<reference evidence="11 12" key="1">
    <citation type="submission" date="2024-09" db="EMBL/GenBank/DDBJ databases">
        <authorList>
            <person name="Lee S.D."/>
        </authorList>
    </citation>
    <scope>NUCLEOTIDE SEQUENCE [LARGE SCALE GENOMIC DNA]</scope>
    <source>
        <strain evidence="11 12">N8-3</strain>
    </source>
</reference>
<evidence type="ECO:0000313" key="11">
    <source>
        <dbReference type="EMBL" id="MFC1420338.1"/>
    </source>
</evidence>
<dbReference type="InterPro" id="IPR036259">
    <property type="entry name" value="MFS_trans_sf"/>
</dbReference>
<protein>
    <submittedName>
        <fullName evidence="11">MFS transporter</fullName>
    </submittedName>
</protein>